<dbReference type="AlphaFoldDB" id="A0A432VTJ7"/>
<evidence type="ECO:0000256" key="12">
    <source>
        <dbReference type="ARBA" id="ARBA00042372"/>
    </source>
</evidence>
<comment type="function">
    <text evidence="7">Dual specificity enzyme that catalyzes the synthesis of pseudouridine from uracil-746 in 23S ribosomal RNA and from uracil-32 in the anticodon stem and loop of transfer RNAs.</text>
</comment>
<evidence type="ECO:0000256" key="9">
    <source>
        <dbReference type="ARBA" id="ARBA00038945"/>
    </source>
</evidence>
<dbReference type="PROSITE" id="PS01129">
    <property type="entry name" value="PSI_RLU"/>
    <property type="match status" value="1"/>
</dbReference>
<dbReference type="PANTHER" id="PTHR21600:SF91">
    <property type="entry name" value="DUAL-SPECIFICITY RNA PSEUDOURIDINE SYNTHASE RLUA"/>
    <property type="match status" value="1"/>
</dbReference>
<dbReference type="Proteomes" id="UP000288212">
    <property type="component" value="Unassembled WGS sequence"/>
</dbReference>
<keyword evidence="3" id="KW-0819">tRNA processing</keyword>
<dbReference type="InterPro" id="IPR006224">
    <property type="entry name" value="PsdUridine_synth_RluA-like_CS"/>
</dbReference>
<evidence type="ECO:0000256" key="4">
    <source>
        <dbReference type="ARBA" id="ARBA00023235"/>
    </source>
</evidence>
<evidence type="ECO:0000256" key="13">
    <source>
        <dbReference type="ARBA" id="ARBA00042844"/>
    </source>
</evidence>
<dbReference type="Pfam" id="PF00849">
    <property type="entry name" value="PseudoU_synth_2"/>
    <property type="match status" value="1"/>
</dbReference>
<dbReference type="SUPFAM" id="SSF55120">
    <property type="entry name" value="Pseudouridine synthase"/>
    <property type="match status" value="1"/>
</dbReference>
<dbReference type="RefSeq" id="WP_126792583.1">
    <property type="nucleotide sequence ID" value="NZ_PIPI01000004.1"/>
</dbReference>
<reference evidence="17 18" key="1">
    <citation type="journal article" date="2011" name="Front. Microbiol.">
        <title>Genomic signatures of strain selection and enhancement in Bacillus atrophaeus var. globigii, a historical biowarfare simulant.</title>
        <authorList>
            <person name="Gibbons H.S."/>
            <person name="Broomall S.M."/>
            <person name="McNew L.A."/>
            <person name="Daligault H."/>
            <person name="Chapman C."/>
            <person name="Bruce D."/>
            <person name="Karavis M."/>
            <person name="Krepps M."/>
            <person name="McGregor P.A."/>
            <person name="Hong C."/>
            <person name="Park K.H."/>
            <person name="Akmal A."/>
            <person name="Feldman A."/>
            <person name="Lin J.S."/>
            <person name="Chang W.E."/>
            <person name="Higgs B.W."/>
            <person name="Demirev P."/>
            <person name="Lindquist J."/>
            <person name="Liem A."/>
            <person name="Fochler E."/>
            <person name="Read T.D."/>
            <person name="Tapia R."/>
            <person name="Johnson S."/>
            <person name="Bishop-Lilly K.A."/>
            <person name="Detter C."/>
            <person name="Han C."/>
            <person name="Sozhamannan S."/>
            <person name="Rosenzweig C.N."/>
            <person name="Skowronski E.W."/>
        </authorList>
    </citation>
    <scope>NUCLEOTIDE SEQUENCE [LARGE SCALE GENOMIC DNA]</scope>
    <source>
        <strain evidence="17 18">AK5</strain>
    </source>
</reference>
<dbReference type="InterPro" id="IPR050188">
    <property type="entry name" value="RluA_PseudoU_synthase"/>
</dbReference>
<evidence type="ECO:0000256" key="3">
    <source>
        <dbReference type="ARBA" id="ARBA00022694"/>
    </source>
</evidence>
<dbReference type="GO" id="GO:0008033">
    <property type="term" value="P:tRNA processing"/>
    <property type="evidence" value="ECO:0007669"/>
    <property type="project" value="UniProtKB-KW"/>
</dbReference>
<sequence length="219" mass="24865">MFVYNPPQTPWLSIVYRDEHVIVLNKPAGLLTVPGKAPEHKDSLEKRVQAVLPTALIVHRLDMATSGLIIMALDKFSQGQLGRQFQERQVQKRYRARLHGVLESESGTVELPLRCDWPNRPKQMVCYEHGKAALTKFERVAVNATSTEVLLYPVTGRSHQLRVHMQQLGHAIIGDRLYGCEDCKQQPRLLLHAEWIAFRHPRTGAALEFELPAEFASSN</sequence>
<dbReference type="GO" id="GO:0000455">
    <property type="term" value="P:enzyme-directed rRNA pseudouridine synthesis"/>
    <property type="evidence" value="ECO:0007669"/>
    <property type="project" value="TreeGrafter"/>
</dbReference>
<comment type="caution">
    <text evidence="17">The sequence shown here is derived from an EMBL/GenBank/DDBJ whole genome shotgun (WGS) entry which is preliminary data.</text>
</comment>
<keyword evidence="2" id="KW-0698">rRNA processing</keyword>
<evidence type="ECO:0000256" key="2">
    <source>
        <dbReference type="ARBA" id="ARBA00022552"/>
    </source>
</evidence>
<name>A0A432VTJ7_9GAMM</name>
<dbReference type="OrthoDB" id="9785808at2"/>
<accession>A0A432VTJ7</accession>
<evidence type="ECO:0000256" key="14">
    <source>
        <dbReference type="ARBA" id="ARBA00042883"/>
    </source>
</evidence>
<dbReference type="GO" id="GO:0160151">
    <property type="term" value="F:tRNA pseudouridine(32) synthase activity"/>
    <property type="evidence" value="ECO:0007669"/>
    <property type="project" value="UniProtKB-EC"/>
</dbReference>
<dbReference type="CDD" id="cd02869">
    <property type="entry name" value="PseudoU_synth_RluA_like"/>
    <property type="match status" value="1"/>
</dbReference>
<evidence type="ECO:0000256" key="5">
    <source>
        <dbReference type="ARBA" id="ARBA00036184"/>
    </source>
</evidence>
<dbReference type="Gene3D" id="3.30.2350.10">
    <property type="entry name" value="Pseudouridine synthase"/>
    <property type="match status" value="1"/>
</dbReference>
<keyword evidence="4" id="KW-0413">Isomerase</keyword>
<evidence type="ECO:0000256" key="10">
    <source>
        <dbReference type="ARBA" id="ARBA00039988"/>
    </source>
</evidence>
<evidence type="ECO:0000256" key="6">
    <source>
        <dbReference type="ARBA" id="ARBA00036916"/>
    </source>
</evidence>
<comment type="catalytic activity">
    <reaction evidence="6">
        <text>uridine(746) in 23S rRNA = pseudouridine(746) in 23S rRNA</text>
        <dbReference type="Rhea" id="RHEA:42548"/>
        <dbReference type="Rhea" id="RHEA-COMP:10109"/>
        <dbReference type="Rhea" id="RHEA-COMP:10110"/>
        <dbReference type="ChEBI" id="CHEBI:65314"/>
        <dbReference type="ChEBI" id="CHEBI:65315"/>
        <dbReference type="EC" id="5.4.99.29"/>
    </reaction>
</comment>
<comment type="catalytic activity">
    <reaction evidence="5">
        <text>uridine(32) in tRNA = pseudouridine(32) in tRNA</text>
        <dbReference type="Rhea" id="RHEA:42544"/>
        <dbReference type="Rhea" id="RHEA-COMP:10107"/>
        <dbReference type="Rhea" id="RHEA-COMP:10108"/>
        <dbReference type="ChEBI" id="CHEBI:65314"/>
        <dbReference type="ChEBI" id="CHEBI:65315"/>
        <dbReference type="EC" id="5.4.99.28"/>
    </reaction>
</comment>
<feature type="domain" description="Pseudouridine synthase RsuA/RluA-like" evidence="16">
    <location>
        <begin position="20"/>
        <end position="167"/>
    </location>
</feature>
<dbReference type="EC" id="5.4.99.29" evidence="9"/>
<dbReference type="EMBL" id="PIPI01000004">
    <property type="protein sequence ID" value="RUO19798.1"/>
    <property type="molecule type" value="Genomic_DNA"/>
</dbReference>
<keyword evidence="18" id="KW-1185">Reference proteome</keyword>
<evidence type="ECO:0000313" key="18">
    <source>
        <dbReference type="Proteomes" id="UP000288212"/>
    </source>
</evidence>
<evidence type="ECO:0000313" key="17">
    <source>
        <dbReference type="EMBL" id="RUO19798.1"/>
    </source>
</evidence>
<evidence type="ECO:0000256" key="7">
    <source>
        <dbReference type="ARBA" id="ARBA00037305"/>
    </source>
</evidence>
<dbReference type="GO" id="GO:0003723">
    <property type="term" value="F:RNA binding"/>
    <property type="evidence" value="ECO:0007669"/>
    <property type="project" value="InterPro"/>
</dbReference>
<gene>
    <name evidence="17" type="ORF">CWE06_07095</name>
</gene>
<evidence type="ECO:0000256" key="1">
    <source>
        <dbReference type="ARBA" id="ARBA00010876"/>
    </source>
</evidence>
<evidence type="ECO:0000256" key="8">
    <source>
        <dbReference type="ARBA" id="ARBA00038944"/>
    </source>
</evidence>
<evidence type="ECO:0000256" key="15">
    <source>
        <dbReference type="ARBA" id="ARBA00043143"/>
    </source>
</evidence>
<dbReference type="EC" id="5.4.99.28" evidence="8"/>
<protein>
    <recommendedName>
        <fullName evidence="10">Dual-specificity RNA pseudouridine synthase RluA</fullName>
        <ecNumber evidence="8">5.4.99.28</ecNumber>
        <ecNumber evidence="9">5.4.99.29</ecNumber>
    </recommendedName>
    <alternativeName>
        <fullName evidence="11">23S rRNA pseudouridine(746) synthase</fullName>
    </alternativeName>
    <alternativeName>
        <fullName evidence="14">Ribosomal large subunit pseudouridine synthase A</fullName>
    </alternativeName>
    <alternativeName>
        <fullName evidence="13">rRNA pseudouridylate synthase A</fullName>
    </alternativeName>
    <alternativeName>
        <fullName evidence="15">rRNA-uridine isomerase A</fullName>
    </alternativeName>
    <alternativeName>
        <fullName evidence="12">tRNA pseudouridine(32) synthase</fullName>
    </alternativeName>
</protein>
<dbReference type="PANTHER" id="PTHR21600">
    <property type="entry name" value="MITOCHONDRIAL RNA PSEUDOURIDINE SYNTHASE"/>
    <property type="match status" value="1"/>
</dbReference>
<evidence type="ECO:0000256" key="11">
    <source>
        <dbReference type="ARBA" id="ARBA00041266"/>
    </source>
</evidence>
<dbReference type="InterPro" id="IPR006145">
    <property type="entry name" value="PsdUridine_synth_RsuA/RluA"/>
</dbReference>
<proteinExistence type="inferred from homology"/>
<organism evidence="17 18">
    <name type="scientific">Aliidiomarina haloalkalitolerans</name>
    <dbReference type="NCBI Taxonomy" id="859059"/>
    <lineage>
        <taxon>Bacteria</taxon>
        <taxon>Pseudomonadati</taxon>
        <taxon>Pseudomonadota</taxon>
        <taxon>Gammaproteobacteria</taxon>
        <taxon>Alteromonadales</taxon>
        <taxon>Idiomarinaceae</taxon>
        <taxon>Aliidiomarina</taxon>
    </lineage>
</organism>
<dbReference type="InterPro" id="IPR020103">
    <property type="entry name" value="PsdUridine_synth_cat_dom_sf"/>
</dbReference>
<comment type="similarity">
    <text evidence="1">Belongs to the pseudouridine synthase RluA family.</text>
</comment>
<dbReference type="GO" id="GO:0160142">
    <property type="term" value="F:23S rRNA pseudouridine(746) synthase activity"/>
    <property type="evidence" value="ECO:0007669"/>
    <property type="project" value="UniProtKB-EC"/>
</dbReference>
<evidence type="ECO:0000259" key="16">
    <source>
        <dbReference type="Pfam" id="PF00849"/>
    </source>
</evidence>